<comment type="caution">
    <text evidence="2">The sequence shown here is derived from an EMBL/GenBank/DDBJ whole genome shotgun (WGS) entry which is preliminary data.</text>
</comment>
<accession>A0A9N8HVV2</accession>
<feature type="transmembrane region" description="Helical" evidence="1">
    <location>
        <begin position="266"/>
        <end position="288"/>
    </location>
</feature>
<keyword evidence="1" id="KW-0472">Membrane</keyword>
<evidence type="ECO:0000313" key="2">
    <source>
        <dbReference type="EMBL" id="CAB9526705.1"/>
    </source>
</evidence>
<organism evidence="2 3">
    <name type="scientific">Seminavis robusta</name>
    <dbReference type="NCBI Taxonomy" id="568900"/>
    <lineage>
        <taxon>Eukaryota</taxon>
        <taxon>Sar</taxon>
        <taxon>Stramenopiles</taxon>
        <taxon>Ochrophyta</taxon>
        <taxon>Bacillariophyta</taxon>
        <taxon>Bacillariophyceae</taxon>
        <taxon>Bacillariophycidae</taxon>
        <taxon>Naviculales</taxon>
        <taxon>Naviculaceae</taxon>
        <taxon>Seminavis</taxon>
    </lineage>
</organism>
<dbReference type="EMBL" id="CAICTM010001871">
    <property type="protein sequence ID" value="CAB9526705.1"/>
    <property type="molecule type" value="Genomic_DNA"/>
</dbReference>
<feature type="transmembrane region" description="Helical" evidence="1">
    <location>
        <begin position="294"/>
        <end position="312"/>
    </location>
</feature>
<keyword evidence="1" id="KW-1133">Transmembrane helix</keyword>
<feature type="transmembrane region" description="Helical" evidence="1">
    <location>
        <begin position="94"/>
        <end position="115"/>
    </location>
</feature>
<protein>
    <submittedName>
        <fullName evidence="2">Uncharacterized protein</fullName>
    </submittedName>
</protein>
<gene>
    <name evidence="2" type="ORF">SEMRO_1873_G302870.1</name>
</gene>
<dbReference type="Proteomes" id="UP001153069">
    <property type="component" value="Unassembled WGS sequence"/>
</dbReference>
<reference evidence="2" key="1">
    <citation type="submission" date="2020-06" db="EMBL/GenBank/DDBJ databases">
        <authorList>
            <consortium name="Plant Systems Biology data submission"/>
        </authorList>
    </citation>
    <scope>NUCLEOTIDE SEQUENCE</scope>
    <source>
        <strain evidence="2">D6</strain>
    </source>
</reference>
<sequence length="385" mass="44964">MTDTEKKDVETPFTLATEDAPKNVTDAPVPVALDTEEDVAGFYINKSWWSKRNFGQYPERGYKPVYLNELNDTLWYEFNRDVQHYQKYYSHISWFYKFCILGPTAWFLLMVLPDLLWYYDIIFKGVGVVCGVVLAIAFSVDTYFQRRLLRRKIQPMYELLVATYAARFRLHGYNVAYKTERTALDGLNSYIMFRKCSVDDSAQPQPIEPVEFGFYLDEDIIGKKPYAVGMSSTVQPPRFFQGIETDTWKSFAKDIEDRSKTPPKYLLVYTIGMGIVVGTFAFCILYSIIYFSAIRHWFLIALVPLHLLFDVMRSFRRRHYVENVLVDDMKALLKEYEPRFAKSGYEASFELEYKLGYFVVNTFFNFIKKKGAKYEVAPLSDASVV</sequence>
<dbReference type="AlphaFoldDB" id="A0A9N8HVV2"/>
<evidence type="ECO:0000313" key="3">
    <source>
        <dbReference type="Proteomes" id="UP001153069"/>
    </source>
</evidence>
<proteinExistence type="predicted"/>
<name>A0A9N8HVV2_9STRA</name>
<feature type="transmembrane region" description="Helical" evidence="1">
    <location>
        <begin position="121"/>
        <end position="144"/>
    </location>
</feature>
<keyword evidence="3" id="KW-1185">Reference proteome</keyword>
<keyword evidence="1" id="KW-0812">Transmembrane</keyword>
<evidence type="ECO:0000256" key="1">
    <source>
        <dbReference type="SAM" id="Phobius"/>
    </source>
</evidence>